<organism evidence="2 3">
    <name type="scientific">Aegilops tauschii subsp. strangulata</name>
    <name type="common">Goatgrass</name>
    <dbReference type="NCBI Taxonomy" id="200361"/>
    <lineage>
        <taxon>Eukaryota</taxon>
        <taxon>Viridiplantae</taxon>
        <taxon>Streptophyta</taxon>
        <taxon>Embryophyta</taxon>
        <taxon>Tracheophyta</taxon>
        <taxon>Spermatophyta</taxon>
        <taxon>Magnoliopsida</taxon>
        <taxon>Liliopsida</taxon>
        <taxon>Poales</taxon>
        <taxon>Poaceae</taxon>
        <taxon>BOP clade</taxon>
        <taxon>Pooideae</taxon>
        <taxon>Triticodae</taxon>
        <taxon>Triticeae</taxon>
        <taxon>Triticinae</taxon>
        <taxon>Aegilops</taxon>
    </lineage>
</organism>
<dbReference type="Gramene" id="AET6Gv20343800.3">
    <property type="protein sequence ID" value="AET6Gv20343800.3"/>
    <property type="gene ID" value="AET6Gv20343800"/>
</dbReference>
<proteinExistence type="predicted"/>
<feature type="compositionally biased region" description="Low complexity" evidence="1">
    <location>
        <begin position="105"/>
        <end position="118"/>
    </location>
</feature>
<feature type="region of interest" description="Disordered" evidence="1">
    <location>
        <begin position="1"/>
        <end position="56"/>
    </location>
</feature>
<dbReference type="EnsemblPlants" id="AET6Gv20343800.3">
    <property type="protein sequence ID" value="AET6Gv20343800.3"/>
    <property type="gene ID" value="AET6Gv20343800"/>
</dbReference>
<reference evidence="2" key="4">
    <citation type="submission" date="2019-03" db="UniProtKB">
        <authorList>
            <consortium name="EnsemblPlants"/>
        </authorList>
    </citation>
    <scope>IDENTIFICATION</scope>
</reference>
<evidence type="ECO:0000256" key="1">
    <source>
        <dbReference type="SAM" id="MobiDB-lite"/>
    </source>
</evidence>
<reference evidence="2" key="5">
    <citation type="journal article" date="2021" name="G3 (Bethesda)">
        <title>Aegilops tauschii genome assembly Aet v5.0 features greater sequence contiguity and improved annotation.</title>
        <authorList>
            <person name="Wang L."/>
            <person name="Zhu T."/>
            <person name="Rodriguez J.C."/>
            <person name="Deal K.R."/>
            <person name="Dubcovsky J."/>
            <person name="McGuire P.E."/>
            <person name="Lux T."/>
            <person name="Spannagl M."/>
            <person name="Mayer K.F.X."/>
            <person name="Baldrich P."/>
            <person name="Meyers B.C."/>
            <person name="Huo N."/>
            <person name="Gu Y.Q."/>
            <person name="Zhou H."/>
            <person name="Devos K.M."/>
            <person name="Bennetzen J.L."/>
            <person name="Unver T."/>
            <person name="Budak H."/>
            <person name="Gulick P.J."/>
            <person name="Galiba G."/>
            <person name="Kalapos B."/>
            <person name="Nelson D.R."/>
            <person name="Li P."/>
            <person name="You F.M."/>
            <person name="Luo M.C."/>
            <person name="Dvorak J."/>
        </authorList>
    </citation>
    <scope>NUCLEOTIDE SEQUENCE [LARGE SCALE GENOMIC DNA]</scope>
    <source>
        <strain evidence="2">cv. AL8/78</strain>
    </source>
</reference>
<accession>A0A453NEJ7</accession>
<keyword evidence="3" id="KW-1185">Reference proteome</keyword>
<reference evidence="3" key="1">
    <citation type="journal article" date="2014" name="Science">
        <title>Ancient hybridizations among the ancestral genomes of bread wheat.</title>
        <authorList>
            <consortium name="International Wheat Genome Sequencing Consortium,"/>
            <person name="Marcussen T."/>
            <person name="Sandve S.R."/>
            <person name="Heier L."/>
            <person name="Spannagl M."/>
            <person name="Pfeifer M."/>
            <person name="Jakobsen K.S."/>
            <person name="Wulff B.B."/>
            <person name="Steuernagel B."/>
            <person name="Mayer K.F."/>
            <person name="Olsen O.A."/>
        </authorList>
    </citation>
    <scope>NUCLEOTIDE SEQUENCE [LARGE SCALE GENOMIC DNA]</scope>
    <source>
        <strain evidence="3">cv. AL8/78</strain>
    </source>
</reference>
<protein>
    <submittedName>
        <fullName evidence="2">Uncharacterized protein</fullName>
    </submittedName>
</protein>
<feature type="region of interest" description="Disordered" evidence="1">
    <location>
        <begin position="102"/>
        <end position="135"/>
    </location>
</feature>
<evidence type="ECO:0000313" key="3">
    <source>
        <dbReference type="Proteomes" id="UP000015105"/>
    </source>
</evidence>
<feature type="compositionally biased region" description="Polar residues" evidence="1">
    <location>
        <begin position="32"/>
        <end position="54"/>
    </location>
</feature>
<evidence type="ECO:0000313" key="2">
    <source>
        <dbReference type="EnsemblPlants" id="AET6Gv20343800.3"/>
    </source>
</evidence>
<dbReference type="AlphaFoldDB" id="A0A453NEJ7"/>
<reference evidence="3" key="2">
    <citation type="journal article" date="2017" name="Nat. Plants">
        <title>The Aegilops tauschii genome reveals multiple impacts of transposons.</title>
        <authorList>
            <person name="Zhao G."/>
            <person name="Zou C."/>
            <person name="Li K."/>
            <person name="Wang K."/>
            <person name="Li T."/>
            <person name="Gao L."/>
            <person name="Zhang X."/>
            <person name="Wang H."/>
            <person name="Yang Z."/>
            <person name="Liu X."/>
            <person name="Jiang W."/>
            <person name="Mao L."/>
            <person name="Kong X."/>
            <person name="Jiao Y."/>
            <person name="Jia J."/>
        </authorList>
    </citation>
    <scope>NUCLEOTIDE SEQUENCE [LARGE SCALE GENOMIC DNA]</scope>
    <source>
        <strain evidence="3">cv. AL8/78</strain>
    </source>
</reference>
<reference evidence="2" key="3">
    <citation type="journal article" date="2017" name="Nature">
        <title>Genome sequence of the progenitor of the wheat D genome Aegilops tauschii.</title>
        <authorList>
            <person name="Luo M.C."/>
            <person name="Gu Y.Q."/>
            <person name="Puiu D."/>
            <person name="Wang H."/>
            <person name="Twardziok S.O."/>
            <person name="Deal K.R."/>
            <person name="Huo N."/>
            <person name="Zhu T."/>
            <person name="Wang L."/>
            <person name="Wang Y."/>
            <person name="McGuire P.E."/>
            <person name="Liu S."/>
            <person name="Long H."/>
            <person name="Ramasamy R.K."/>
            <person name="Rodriguez J.C."/>
            <person name="Van S.L."/>
            <person name="Yuan L."/>
            <person name="Wang Z."/>
            <person name="Xia Z."/>
            <person name="Xiao L."/>
            <person name="Anderson O.D."/>
            <person name="Ouyang S."/>
            <person name="Liang Y."/>
            <person name="Zimin A.V."/>
            <person name="Pertea G."/>
            <person name="Qi P."/>
            <person name="Bennetzen J.L."/>
            <person name="Dai X."/>
            <person name="Dawson M.W."/>
            <person name="Muller H.G."/>
            <person name="Kugler K."/>
            <person name="Rivarola-Duarte L."/>
            <person name="Spannagl M."/>
            <person name="Mayer K.F.X."/>
            <person name="Lu F.H."/>
            <person name="Bevan M.W."/>
            <person name="Leroy P."/>
            <person name="Li P."/>
            <person name="You F.M."/>
            <person name="Sun Q."/>
            <person name="Liu Z."/>
            <person name="Lyons E."/>
            <person name="Wicker T."/>
            <person name="Salzberg S.L."/>
            <person name="Devos K.M."/>
            <person name="Dvorak J."/>
        </authorList>
    </citation>
    <scope>NUCLEOTIDE SEQUENCE [LARGE SCALE GENOMIC DNA]</scope>
    <source>
        <strain evidence="2">cv. AL8/78</strain>
    </source>
</reference>
<name>A0A453NEJ7_AEGTS</name>
<dbReference type="Proteomes" id="UP000015105">
    <property type="component" value="Chromosome 6D"/>
</dbReference>
<sequence>HAQPPPELRQDLHGGSRPRASSPEYLSPSRACLSSPTSSPSLNRPQSHSTQQEKPSFLRHELHHSASAMASLLWCTSGRAKNTLELPFLSWCRCPPPSSEFMLGRATPKTTRATTAGRSACSSQCNQKNRSDEKD</sequence>